<evidence type="ECO:0000313" key="9">
    <source>
        <dbReference type="Proteomes" id="UP000201838"/>
    </source>
</evidence>
<dbReference type="InterPro" id="IPR013718">
    <property type="entry name" value="COQ9_C"/>
</dbReference>
<reference evidence="9" key="1">
    <citation type="submission" date="2017-05" db="EMBL/GenBank/DDBJ databases">
        <authorList>
            <person name="Rodrigo-Torres L."/>
            <person name="Arahal R. D."/>
            <person name="Lucena T."/>
        </authorList>
    </citation>
    <scope>NUCLEOTIDE SEQUENCE [LARGE SCALE GENOMIC DNA]</scope>
    <source>
        <strain evidence="9">CECT 8489</strain>
    </source>
</reference>
<keyword evidence="4" id="KW-0809">Transit peptide</keyword>
<dbReference type="PANTHER" id="PTHR21427">
    <property type="entry name" value="UBIQUINONE BIOSYNTHESIS PROTEIN COQ9, MITOCHONDRIAL"/>
    <property type="match status" value="1"/>
</dbReference>
<accession>A0A238IYC9</accession>
<dbReference type="AlphaFoldDB" id="A0A238IYC9"/>
<evidence type="ECO:0000256" key="6">
    <source>
        <dbReference type="ARBA" id="ARBA00058104"/>
    </source>
</evidence>
<evidence type="ECO:0000256" key="4">
    <source>
        <dbReference type="ARBA" id="ARBA00022946"/>
    </source>
</evidence>
<protein>
    <recommendedName>
        <fullName evidence="7">COQ9 C-terminal domain-containing protein</fullName>
    </recommendedName>
</protein>
<organism evidence="8 9">
    <name type="scientific">Boseongicola aestuarii</name>
    <dbReference type="NCBI Taxonomy" id="1470561"/>
    <lineage>
        <taxon>Bacteria</taxon>
        <taxon>Pseudomonadati</taxon>
        <taxon>Pseudomonadota</taxon>
        <taxon>Alphaproteobacteria</taxon>
        <taxon>Rhodobacterales</taxon>
        <taxon>Paracoccaceae</taxon>
        <taxon>Boseongicola</taxon>
    </lineage>
</organism>
<evidence type="ECO:0000256" key="5">
    <source>
        <dbReference type="ARBA" id="ARBA00023121"/>
    </source>
</evidence>
<dbReference type="Gene3D" id="1.10.357.10">
    <property type="entry name" value="Tetracycline Repressor, domain 2"/>
    <property type="match status" value="1"/>
</dbReference>
<comment type="pathway">
    <text evidence="1">Cofactor biosynthesis; ubiquinone biosynthesis.</text>
</comment>
<feature type="domain" description="COQ9 C-terminal" evidence="7">
    <location>
        <begin position="113"/>
        <end position="183"/>
    </location>
</feature>
<dbReference type="RefSeq" id="WP_093972942.1">
    <property type="nucleotide sequence ID" value="NZ_FXXQ01000002.1"/>
</dbReference>
<comment type="function">
    <text evidence="6">Membrane-associated protein that warps the membrane surface to access and bind aromatic isoprenes with high specificity, including ubiquinone (CoQ) isoprene intermediates and presents them directly to COQ7, therefore facilitating the COQ7-mediated hydroxylase step. Participates in the biosynthesis of coenzyme Q, also named ubiquinone, an essential lipid-soluble electron transporter for aerobic cellular respiration.</text>
</comment>
<dbReference type="Pfam" id="PF08511">
    <property type="entry name" value="COQ9"/>
    <property type="match status" value="1"/>
</dbReference>
<dbReference type="GO" id="GO:0008289">
    <property type="term" value="F:lipid binding"/>
    <property type="evidence" value="ECO:0007669"/>
    <property type="project" value="UniProtKB-KW"/>
</dbReference>
<sequence>MSDTIRDQLLDAILPHVPFDGWTPAAFRAAAADLGMEKAVAETACPRGAMDLAIAYHRRGDAAMVAAMEASEMSEMRFRDKVATALKLRVEALDDREAVRRASALFALPQNAAEGTKLIWETADHVWTTLGDTSRDVNWYTKRATLSGVWASTVLFWLGDESPLAKDTKDFIDRRIDNVMQIEKAKASLKKNPITKPFMSLKDQILSGVKAPDKSRFANLPGNWNRPT</sequence>
<proteinExistence type="inferred from homology"/>
<keyword evidence="9" id="KW-1185">Reference proteome</keyword>
<dbReference type="EMBL" id="FXXQ01000002">
    <property type="protein sequence ID" value="SMX22992.1"/>
    <property type="molecule type" value="Genomic_DNA"/>
</dbReference>
<gene>
    <name evidence="8" type="ORF">BOA8489_01092</name>
</gene>
<comment type="similarity">
    <text evidence="2">Belongs to the COQ9 family.</text>
</comment>
<evidence type="ECO:0000256" key="2">
    <source>
        <dbReference type="ARBA" id="ARBA00010766"/>
    </source>
</evidence>
<dbReference type="InterPro" id="IPR012762">
    <property type="entry name" value="Ubiq_biosynth_COQ9"/>
</dbReference>
<evidence type="ECO:0000313" key="8">
    <source>
        <dbReference type="EMBL" id="SMX22992.1"/>
    </source>
</evidence>
<dbReference type="OrthoDB" id="7201143at2"/>
<keyword evidence="3" id="KW-0831">Ubiquinone biosynthesis</keyword>
<dbReference type="GO" id="GO:0006744">
    <property type="term" value="P:ubiquinone biosynthetic process"/>
    <property type="evidence" value="ECO:0007669"/>
    <property type="project" value="UniProtKB-KW"/>
</dbReference>
<dbReference type="NCBIfam" id="TIGR02396">
    <property type="entry name" value="diverge_rpsU"/>
    <property type="match status" value="1"/>
</dbReference>
<keyword evidence="5" id="KW-0446">Lipid-binding</keyword>
<name>A0A238IYC9_9RHOB</name>
<evidence type="ECO:0000256" key="1">
    <source>
        <dbReference type="ARBA" id="ARBA00004749"/>
    </source>
</evidence>
<evidence type="ECO:0000256" key="3">
    <source>
        <dbReference type="ARBA" id="ARBA00022688"/>
    </source>
</evidence>
<dbReference type="Proteomes" id="UP000201838">
    <property type="component" value="Unassembled WGS sequence"/>
</dbReference>
<evidence type="ECO:0000259" key="7">
    <source>
        <dbReference type="Pfam" id="PF08511"/>
    </source>
</evidence>
<dbReference type="PANTHER" id="PTHR21427:SF19">
    <property type="entry name" value="UBIQUINONE BIOSYNTHESIS PROTEIN COQ9, MITOCHONDRIAL"/>
    <property type="match status" value="1"/>
</dbReference>